<keyword evidence="6" id="KW-0489">Methyltransferase</keyword>
<dbReference type="PANTHER" id="PTHR30027">
    <property type="entry name" value="RIBOSOMAL RNA SMALL SUBUNIT METHYLTRANSFERASE E"/>
    <property type="match status" value="1"/>
</dbReference>
<keyword evidence="7" id="KW-0808">Transferase</keyword>
<sequence>MVVVQAFTKSDRNKEMLELVTVSGADRIIPWSSQRSISKWQSDSREKWMITVKEACKQSKRFRVPIVNNQMSTNEILNEVKTGFAIVFHESAKEKFSEISLPVNLDRIYLIVGPEGGITEEELQLFSTINATVVRLGAPILRSAHAGFAAMSALQTKIGRW</sequence>
<dbReference type="Pfam" id="PF04452">
    <property type="entry name" value="Methyltrans_RNA"/>
    <property type="match status" value="1"/>
</dbReference>
<keyword evidence="8" id="KW-0949">S-adenosyl-L-methionine</keyword>
<dbReference type="EC" id="2.1.1.193" evidence="3"/>
<protein>
    <recommendedName>
        <fullName evidence="3">16S rRNA (uracil(1498)-N(3))-methyltransferase</fullName>
        <ecNumber evidence="3">2.1.1.193</ecNumber>
    </recommendedName>
</protein>
<dbReference type="NCBIfam" id="TIGR00046">
    <property type="entry name" value="RsmE family RNA methyltransferase"/>
    <property type="match status" value="1"/>
</dbReference>
<comment type="similarity">
    <text evidence="2">Belongs to the RNA methyltransferase RsmE family.</text>
</comment>
<accession>A0A6J6GHA7</accession>
<evidence type="ECO:0000256" key="4">
    <source>
        <dbReference type="ARBA" id="ARBA00022490"/>
    </source>
</evidence>
<evidence type="ECO:0000256" key="9">
    <source>
        <dbReference type="ARBA" id="ARBA00025699"/>
    </source>
</evidence>
<dbReference type="InterPro" id="IPR029026">
    <property type="entry name" value="tRNA_m1G_MTases_N"/>
</dbReference>
<comment type="subcellular location">
    <subcellularLocation>
        <location evidence="1">Cytoplasm</location>
    </subcellularLocation>
</comment>
<dbReference type="EMBL" id="CAEZUH010000093">
    <property type="protein sequence ID" value="CAB4598484.1"/>
    <property type="molecule type" value="Genomic_DNA"/>
</dbReference>
<dbReference type="GO" id="GO:0005737">
    <property type="term" value="C:cytoplasm"/>
    <property type="evidence" value="ECO:0007669"/>
    <property type="project" value="UniProtKB-SubCell"/>
</dbReference>
<comment type="catalytic activity">
    <reaction evidence="10">
        <text>uridine(1498) in 16S rRNA + S-adenosyl-L-methionine = N(3)-methyluridine(1498) in 16S rRNA + S-adenosyl-L-homocysteine + H(+)</text>
        <dbReference type="Rhea" id="RHEA:42920"/>
        <dbReference type="Rhea" id="RHEA-COMP:10283"/>
        <dbReference type="Rhea" id="RHEA-COMP:10284"/>
        <dbReference type="ChEBI" id="CHEBI:15378"/>
        <dbReference type="ChEBI" id="CHEBI:57856"/>
        <dbReference type="ChEBI" id="CHEBI:59789"/>
        <dbReference type="ChEBI" id="CHEBI:65315"/>
        <dbReference type="ChEBI" id="CHEBI:74502"/>
        <dbReference type="EC" id="2.1.1.193"/>
    </reaction>
</comment>
<evidence type="ECO:0000259" key="11">
    <source>
        <dbReference type="Pfam" id="PF04452"/>
    </source>
</evidence>
<evidence type="ECO:0000313" key="12">
    <source>
        <dbReference type="EMBL" id="CAB4598484.1"/>
    </source>
</evidence>
<dbReference type="Gene3D" id="3.40.1280.10">
    <property type="match status" value="1"/>
</dbReference>
<keyword evidence="4" id="KW-0963">Cytoplasm</keyword>
<organism evidence="12">
    <name type="scientific">freshwater metagenome</name>
    <dbReference type="NCBI Taxonomy" id="449393"/>
    <lineage>
        <taxon>unclassified sequences</taxon>
        <taxon>metagenomes</taxon>
        <taxon>ecological metagenomes</taxon>
    </lineage>
</organism>
<evidence type="ECO:0000256" key="3">
    <source>
        <dbReference type="ARBA" id="ARBA00012328"/>
    </source>
</evidence>
<evidence type="ECO:0000256" key="10">
    <source>
        <dbReference type="ARBA" id="ARBA00047944"/>
    </source>
</evidence>
<evidence type="ECO:0000256" key="1">
    <source>
        <dbReference type="ARBA" id="ARBA00004496"/>
    </source>
</evidence>
<dbReference type="InterPro" id="IPR046886">
    <property type="entry name" value="RsmE_MTase_dom"/>
</dbReference>
<evidence type="ECO:0000256" key="8">
    <source>
        <dbReference type="ARBA" id="ARBA00022691"/>
    </source>
</evidence>
<dbReference type="CDD" id="cd18084">
    <property type="entry name" value="RsmE-like"/>
    <property type="match status" value="1"/>
</dbReference>
<reference evidence="12" key="1">
    <citation type="submission" date="2020-05" db="EMBL/GenBank/DDBJ databases">
        <authorList>
            <person name="Chiriac C."/>
            <person name="Salcher M."/>
            <person name="Ghai R."/>
            <person name="Kavagutti S V."/>
        </authorList>
    </citation>
    <scope>NUCLEOTIDE SEQUENCE</scope>
</reference>
<feature type="domain" description="Ribosomal RNA small subunit methyltransferase E methyltransferase" evidence="11">
    <location>
        <begin position="2"/>
        <end position="155"/>
    </location>
</feature>
<keyword evidence="5" id="KW-0698">rRNA processing</keyword>
<evidence type="ECO:0000256" key="6">
    <source>
        <dbReference type="ARBA" id="ARBA00022603"/>
    </source>
</evidence>
<dbReference type="AlphaFoldDB" id="A0A6J6GHA7"/>
<dbReference type="GO" id="GO:0070475">
    <property type="term" value="P:rRNA base methylation"/>
    <property type="evidence" value="ECO:0007669"/>
    <property type="project" value="TreeGrafter"/>
</dbReference>
<evidence type="ECO:0000256" key="2">
    <source>
        <dbReference type="ARBA" id="ARBA00005528"/>
    </source>
</evidence>
<gene>
    <name evidence="12" type="ORF">UFOPK1798_00856</name>
</gene>
<dbReference type="SUPFAM" id="SSF75217">
    <property type="entry name" value="alpha/beta knot"/>
    <property type="match status" value="1"/>
</dbReference>
<dbReference type="GO" id="GO:0070042">
    <property type="term" value="F:rRNA (uridine-N3-)-methyltransferase activity"/>
    <property type="evidence" value="ECO:0007669"/>
    <property type="project" value="TreeGrafter"/>
</dbReference>
<evidence type="ECO:0000256" key="7">
    <source>
        <dbReference type="ARBA" id="ARBA00022679"/>
    </source>
</evidence>
<proteinExistence type="inferred from homology"/>
<dbReference type="PANTHER" id="PTHR30027:SF3">
    <property type="entry name" value="16S RRNA (URACIL(1498)-N(3))-METHYLTRANSFERASE"/>
    <property type="match status" value="1"/>
</dbReference>
<dbReference type="InterPro" id="IPR029028">
    <property type="entry name" value="Alpha/beta_knot_MTases"/>
</dbReference>
<name>A0A6J6GHA7_9ZZZZ</name>
<evidence type="ECO:0000256" key="5">
    <source>
        <dbReference type="ARBA" id="ARBA00022552"/>
    </source>
</evidence>
<dbReference type="InterPro" id="IPR006700">
    <property type="entry name" value="RsmE"/>
</dbReference>
<comment type="function">
    <text evidence="9">Specifically methylates the N3 position of the uracil ring of uridine 1498 (m3U1498) in 16S rRNA. Acts on the fully assembled 30S ribosomal subunit.</text>
</comment>